<reference evidence="2" key="1">
    <citation type="submission" date="2016-01" db="EMBL/GenBank/DDBJ databases">
        <title>Complete genome sequence of Microbulbifer sp. CCB-MM1, a halophile isolated from Matang Mangrove Forest, Perak.</title>
        <authorList>
            <person name="Moh T.H."/>
            <person name="Dinesh B."/>
            <person name="Lau N.-S."/>
            <person name="Go F."/>
            <person name="Alexander Chong S.-C."/>
        </authorList>
    </citation>
    <scope>NUCLEOTIDE SEQUENCE [LARGE SCALE GENOMIC DNA]</scope>
    <source>
        <strain evidence="2">CCB-MM1</strain>
    </source>
</reference>
<organism evidence="1 2">
    <name type="scientific">Microbulbifer aggregans</name>
    <dbReference type="NCBI Taxonomy" id="1769779"/>
    <lineage>
        <taxon>Bacteria</taxon>
        <taxon>Pseudomonadati</taxon>
        <taxon>Pseudomonadota</taxon>
        <taxon>Gammaproteobacteria</taxon>
        <taxon>Cellvibrionales</taxon>
        <taxon>Microbulbiferaceae</taxon>
        <taxon>Microbulbifer</taxon>
    </lineage>
</organism>
<proteinExistence type="predicted"/>
<keyword evidence="2" id="KW-1185">Reference proteome</keyword>
<dbReference type="Proteomes" id="UP000095672">
    <property type="component" value="Chromosome"/>
</dbReference>
<protein>
    <submittedName>
        <fullName evidence="1">Uncharacterized protein</fullName>
    </submittedName>
</protein>
<evidence type="ECO:0000313" key="2">
    <source>
        <dbReference type="Proteomes" id="UP000095672"/>
    </source>
</evidence>
<evidence type="ECO:0000313" key="1">
    <source>
        <dbReference type="EMBL" id="AOS96329.1"/>
    </source>
</evidence>
<dbReference type="AlphaFoldDB" id="A0A1C9W5A6"/>
<dbReference type="KEGG" id="micc:AUP74_00862"/>
<name>A0A1C9W5A6_9GAMM</name>
<gene>
    <name evidence="1" type="ORF">AUP74_00862</name>
</gene>
<accession>A0A1C9W5A6</accession>
<dbReference type="STRING" id="1769779.AUP74_00862"/>
<sequence>MALVQRTDFELTLAEYFRGRLQEYGRELAPPPHEDTLWYMGNMLARFGDSDELFTYEQGERGIRPLALLYRDAVETPSEWERCQLLRKLGDTALFIGAVFPESYARKGIVRDYFVGMGGGAYDYLGDNARQYRHVFAELAAKFSRMLELVARACAKQRAFDAADVINLYQRWRTSGDPRLAAELRTLGITLPDSDVRH</sequence>
<dbReference type="OrthoDB" id="5564675at2"/>
<dbReference type="RefSeq" id="WP_069946480.1">
    <property type="nucleotide sequence ID" value="NZ_CP014143.1"/>
</dbReference>
<dbReference type="EMBL" id="CP014143">
    <property type="protein sequence ID" value="AOS96329.1"/>
    <property type="molecule type" value="Genomic_DNA"/>
</dbReference>